<protein>
    <submittedName>
        <fullName evidence="3">Glutamine amidotransferase</fullName>
    </submittedName>
</protein>
<proteinExistence type="predicted"/>
<evidence type="ECO:0000313" key="4">
    <source>
        <dbReference type="Proteomes" id="UP000322084"/>
    </source>
</evidence>
<dbReference type="NCBIfam" id="TIGR00566">
    <property type="entry name" value="trpG_papA"/>
    <property type="match status" value="1"/>
</dbReference>
<dbReference type="PROSITE" id="PS51273">
    <property type="entry name" value="GATASE_TYPE_1"/>
    <property type="match status" value="1"/>
</dbReference>
<reference evidence="3 4" key="1">
    <citation type="submission" date="2019-09" db="EMBL/GenBank/DDBJ databases">
        <title>NBRP : Genome information of microbial organism related human and environment.</title>
        <authorList>
            <person name="Hattori M."/>
            <person name="Oshima K."/>
            <person name="Inaba H."/>
            <person name="Suda W."/>
            <person name="Sakamoto M."/>
            <person name="Iino T."/>
            <person name="Kitahara M."/>
            <person name="Oshida Y."/>
            <person name="Iida T."/>
            <person name="Kudo T."/>
            <person name="Itoh T."/>
            <person name="Ohkuma M."/>
        </authorList>
    </citation>
    <scope>NUCLEOTIDE SEQUENCE [LARGE SCALE GENOMIC DNA]</scope>
    <source>
        <strain evidence="3 4">Hi-2</strain>
    </source>
</reference>
<dbReference type="PRINTS" id="PR00096">
    <property type="entry name" value="GATASE"/>
</dbReference>
<dbReference type="Gene3D" id="3.40.50.880">
    <property type="match status" value="1"/>
</dbReference>
<name>A0A5A7MPR7_9PROT</name>
<feature type="domain" description="Glutamine amidotransferase" evidence="2">
    <location>
        <begin position="22"/>
        <end position="205"/>
    </location>
</feature>
<sequence length="217" mass="23601">MRRQGMQDGPAHRKESVSLMYLLIDNYDSFTFNLYHYLGELGADVEVVRNDALTVADILDKIRPQGVIISPGPGEPKDAGITEALIRQSAGHLPILGVCLGHQAIGEVFGGKVVRAPKVMHGKVSAMRHDGAGVFKDLPSPFNATRYHSLVIAEDGFPEDLEITARSDDGLIMGLQHKTHPVHGVQFHPESIASEHGHKILENFLTLANAYAALQIA</sequence>
<dbReference type="GO" id="GO:0005829">
    <property type="term" value="C:cytosol"/>
    <property type="evidence" value="ECO:0007669"/>
    <property type="project" value="TreeGrafter"/>
</dbReference>
<comment type="caution">
    <text evidence="3">The sequence shown here is derived from an EMBL/GenBank/DDBJ whole genome shotgun (WGS) entry which is preliminary data.</text>
</comment>
<dbReference type="EMBL" id="BKCL01000001">
    <property type="protein sequence ID" value="GEQ96819.1"/>
    <property type="molecule type" value="Genomic_DNA"/>
</dbReference>
<dbReference type="GO" id="GO:0004049">
    <property type="term" value="F:anthranilate synthase activity"/>
    <property type="evidence" value="ECO:0007669"/>
    <property type="project" value="TreeGrafter"/>
</dbReference>
<keyword evidence="3" id="KW-0808">Transferase</keyword>
<dbReference type="CDD" id="cd01743">
    <property type="entry name" value="GATase1_Anthranilate_Synthase"/>
    <property type="match status" value="1"/>
</dbReference>
<dbReference type="InterPro" id="IPR050472">
    <property type="entry name" value="Anth_synth/Amidotransfase"/>
</dbReference>
<dbReference type="FunFam" id="3.40.50.880:FF:000003">
    <property type="entry name" value="Anthranilate synthase component II"/>
    <property type="match status" value="1"/>
</dbReference>
<evidence type="ECO:0000313" key="3">
    <source>
        <dbReference type="EMBL" id="GEQ96819.1"/>
    </source>
</evidence>
<dbReference type="PRINTS" id="PR00099">
    <property type="entry name" value="CPSGATASE"/>
</dbReference>
<dbReference type="InterPro" id="IPR029062">
    <property type="entry name" value="Class_I_gatase-like"/>
</dbReference>
<dbReference type="SUPFAM" id="SSF52317">
    <property type="entry name" value="Class I glutamine amidotransferase-like"/>
    <property type="match status" value="1"/>
</dbReference>
<dbReference type="GO" id="GO:0000162">
    <property type="term" value="P:L-tryptophan biosynthetic process"/>
    <property type="evidence" value="ECO:0007669"/>
    <property type="project" value="TreeGrafter"/>
</dbReference>
<dbReference type="InterPro" id="IPR017926">
    <property type="entry name" value="GATASE"/>
</dbReference>
<dbReference type="Proteomes" id="UP000322084">
    <property type="component" value="Unassembled WGS sequence"/>
</dbReference>
<dbReference type="AlphaFoldDB" id="A0A5A7MPR7"/>
<dbReference type="PRINTS" id="PR00097">
    <property type="entry name" value="ANTSNTHASEII"/>
</dbReference>
<accession>A0A5A7MPR7</accession>
<dbReference type="PANTHER" id="PTHR43418">
    <property type="entry name" value="MULTIFUNCTIONAL TRYPTOPHAN BIOSYNTHESIS PROTEIN-RELATED"/>
    <property type="match status" value="1"/>
</dbReference>
<dbReference type="PANTHER" id="PTHR43418:SF4">
    <property type="entry name" value="MULTIFUNCTIONAL TRYPTOPHAN BIOSYNTHESIS PROTEIN"/>
    <property type="match status" value="1"/>
</dbReference>
<keyword evidence="1 3" id="KW-0315">Glutamine amidotransferase</keyword>
<evidence type="ECO:0000256" key="1">
    <source>
        <dbReference type="ARBA" id="ARBA00022962"/>
    </source>
</evidence>
<organism evidence="3 4">
    <name type="scientific">Iodidimonas gelatinilytica</name>
    <dbReference type="NCBI Taxonomy" id="1236966"/>
    <lineage>
        <taxon>Bacteria</taxon>
        <taxon>Pseudomonadati</taxon>
        <taxon>Pseudomonadota</taxon>
        <taxon>Alphaproteobacteria</taxon>
        <taxon>Iodidimonadales</taxon>
        <taxon>Iodidimonadaceae</taxon>
        <taxon>Iodidimonas</taxon>
    </lineage>
</organism>
<evidence type="ECO:0000259" key="2">
    <source>
        <dbReference type="Pfam" id="PF00117"/>
    </source>
</evidence>
<gene>
    <name evidence="3" type="ORF">JCM17844_04560</name>
</gene>
<dbReference type="Pfam" id="PF00117">
    <property type="entry name" value="GATase"/>
    <property type="match status" value="1"/>
</dbReference>
<dbReference type="InterPro" id="IPR006221">
    <property type="entry name" value="TrpG/PapA_dom"/>
</dbReference>
<dbReference type="GO" id="GO:0016740">
    <property type="term" value="F:transferase activity"/>
    <property type="evidence" value="ECO:0007669"/>
    <property type="project" value="UniProtKB-KW"/>
</dbReference>